<dbReference type="InterPro" id="IPR026569">
    <property type="entry name" value="Ribosomal_bL28"/>
</dbReference>
<dbReference type="InterPro" id="IPR008480">
    <property type="entry name" value="DUF761_pln"/>
</dbReference>
<comment type="caution">
    <text evidence="1">The sequence shown here is derived from an EMBL/GenBank/DDBJ whole genome shotgun (WGS) entry which is preliminary data.</text>
</comment>
<gene>
    <name evidence="1" type="ORF">SO802_033492</name>
</gene>
<keyword evidence="2" id="KW-1185">Reference proteome</keyword>
<dbReference type="GO" id="GO:0003735">
    <property type="term" value="F:structural constituent of ribosome"/>
    <property type="evidence" value="ECO:0007669"/>
    <property type="project" value="InterPro"/>
</dbReference>
<dbReference type="PANTHER" id="PTHR13528:SF2">
    <property type="entry name" value="LARGE RIBOSOMAL SUBUNIT PROTEIN BL28M"/>
    <property type="match status" value="1"/>
</dbReference>
<dbReference type="Pfam" id="PF05553">
    <property type="entry name" value="DUF761"/>
    <property type="match status" value="1"/>
</dbReference>
<reference evidence="1 2" key="1">
    <citation type="submission" date="2024-01" db="EMBL/GenBank/DDBJ databases">
        <title>A telomere-to-telomere, gap-free genome of sweet tea (Lithocarpus litseifolius).</title>
        <authorList>
            <person name="Zhou J."/>
        </authorList>
    </citation>
    <scope>NUCLEOTIDE SEQUENCE [LARGE SCALE GENOMIC DNA]</scope>
    <source>
        <strain evidence="1">Zhou-2022a</strain>
        <tissue evidence="1">Leaf</tissue>
    </source>
</reference>
<name>A0AAW2BDR8_9ROSI</name>
<dbReference type="PANTHER" id="PTHR13528">
    <property type="entry name" value="39S RIBOSOMAL PROTEIN L28, MITOCHONDRIAL"/>
    <property type="match status" value="1"/>
</dbReference>
<dbReference type="EMBL" id="JAZDWU010000012">
    <property type="protein sequence ID" value="KAK9983967.1"/>
    <property type="molecule type" value="Genomic_DNA"/>
</dbReference>
<accession>A0AAW2BDR8</accession>
<organism evidence="1 2">
    <name type="scientific">Lithocarpus litseifolius</name>
    <dbReference type="NCBI Taxonomy" id="425828"/>
    <lineage>
        <taxon>Eukaryota</taxon>
        <taxon>Viridiplantae</taxon>
        <taxon>Streptophyta</taxon>
        <taxon>Embryophyta</taxon>
        <taxon>Tracheophyta</taxon>
        <taxon>Spermatophyta</taxon>
        <taxon>Magnoliopsida</taxon>
        <taxon>eudicotyledons</taxon>
        <taxon>Gunneridae</taxon>
        <taxon>Pentapetalae</taxon>
        <taxon>rosids</taxon>
        <taxon>fabids</taxon>
        <taxon>Fagales</taxon>
        <taxon>Fagaceae</taxon>
        <taxon>Lithocarpus</taxon>
    </lineage>
</organism>
<dbReference type="AlphaFoldDB" id="A0AAW2BDR8"/>
<dbReference type="GO" id="GO:0005762">
    <property type="term" value="C:mitochondrial large ribosomal subunit"/>
    <property type="evidence" value="ECO:0007669"/>
    <property type="project" value="TreeGrafter"/>
</dbReference>
<evidence type="ECO:0000313" key="1">
    <source>
        <dbReference type="EMBL" id="KAK9983967.1"/>
    </source>
</evidence>
<sequence length="192" mass="22105">MAFRGKEMMKKVLKNVGEKNLAPGLKESLKKCIPDSKVVMGRAKHGLYAGRHIQFGNRISKDVSLQQQMGKENWLLLGHLKKAVKKLRFLLSLNLLQWRLASITGSASRRRRLSFNDRQGLHGCIEDEKLDENGSAKVYQRAISYGSDDDIDRRAEIFIANFRHQLRLERQVSLELRYYRGTSFKSEEDIGL</sequence>
<proteinExistence type="predicted"/>
<evidence type="ECO:0000313" key="2">
    <source>
        <dbReference type="Proteomes" id="UP001459277"/>
    </source>
</evidence>
<dbReference type="Proteomes" id="UP001459277">
    <property type="component" value="Unassembled WGS sequence"/>
</dbReference>
<protein>
    <submittedName>
        <fullName evidence="1">Uncharacterized protein</fullName>
    </submittedName>
</protein>